<evidence type="ECO:0000313" key="2">
    <source>
        <dbReference type="Proteomes" id="UP000054721"/>
    </source>
</evidence>
<comment type="caution">
    <text evidence="1">The sequence shown here is derived from an EMBL/GenBank/DDBJ whole genome shotgun (WGS) entry which is preliminary data.</text>
</comment>
<proteinExistence type="predicted"/>
<dbReference type="EMBL" id="JYDW01000166">
    <property type="protein sequence ID" value="KRZ53374.1"/>
    <property type="molecule type" value="Genomic_DNA"/>
</dbReference>
<protein>
    <submittedName>
        <fullName evidence="1">Uncharacterized protein</fullName>
    </submittedName>
</protein>
<name>A0A0V1L2W6_9BILA</name>
<dbReference type="AlphaFoldDB" id="A0A0V1L2W6"/>
<sequence length="123" mass="14018">MKNPLLALLTTTTIYPQIADSEELQSLEIKLSQSGSDDQIVVKTTEFNAFSGDCTNLVVDYNSFEFGFHRFIYGAYRPQVNDLGQKKLILHCLRHNHRPPVWRLFSSILPASIPPVLRSRNAR</sequence>
<gene>
    <name evidence="1" type="ORF">T02_15336</name>
</gene>
<evidence type="ECO:0000313" key="1">
    <source>
        <dbReference type="EMBL" id="KRZ53374.1"/>
    </source>
</evidence>
<organism evidence="1 2">
    <name type="scientific">Trichinella nativa</name>
    <dbReference type="NCBI Taxonomy" id="6335"/>
    <lineage>
        <taxon>Eukaryota</taxon>
        <taxon>Metazoa</taxon>
        <taxon>Ecdysozoa</taxon>
        <taxon>Nematoda</taxon>
        <taxon>Enoplea</taxon>
        <taxon>Dorylaimia</taxon>
        <taxon>Trichinellida</taxon>
        <taxon>Trichinellidae</taxon>
        <taxon>Trichinella</taxon>
    </lineage>
</organism>
<dbReference type="Proteomes" id="UP000054721">
    <property type="component" value="Unassembled WGS sequence"/>
</dbReference>
<reference evidence="1 2" key="1">
    <citation type="submission" date="2015-05" db="EMBL/GenBank/DDBJ databases">
        <title>Evolution of Trichinella species and genotypes.</title>
        <authorList>
            <person name="Korhonen P.K."/>
            <person name="Edoardo P."/>
            <person name="Giuseppe L.R."/>
            <person name="Gasser R.B."/>
        </authorList>
    </citation>
    <scope>NUCLEOTIDE SEQUENCE [LARGE SCALE GENOMIC DNA]</scope>
    <source>
        <strain evidence="1">ISS10</strain>
    </source>
</reference>
<keyword evidence="2" id="KW-1185">Reference proteome</keyword>
<accession>A0A0V1L2W6</accession>